<feature type="signal peptide" evidence="1">
    <location>
        <begin position="1"/>
        <end position="33"/>
    </location>
</feature>
<dbReference type="EMBL" id="UGHZ01000001">
    <property type="protein sequence ID" value="STP09476.1"/>
    <property type="molecule type" value="Genomic_DNA"/>
</dbReference>
<gene>
    <name evidence="2" type="ORF">NCTC12221_00920</name>
</gene>
<sequence>MLLGILRALQKACTCVCICLCVLCLDIYALGNAAVNEPPNPFSLPKDGSYYLKQYAPMLRSYVEQVKKQSLEQDYPYYDRRPVIEYSVYRTYTDSQKLKWRGGLVLIGAYIAEFIKYSHLGGVGVGARLTPNSESFYLSFDGRYLSDLESFGLGQEIFAYCVLPRFDKCIMLGIGEEW</sequence>
<dbReference type="Proteomes" id="UP000255335">
    <property type="component" value="Unassembled WGS sequence"/>
</dbReference>
<evidence type="ECO:0000313" key="3">
    <source>
        <dbReference type="Proteomes" id="UP000255335"/>
    </source>
</evidence>
<accession>A0A377JP02</accession>
<organism evidence="2 3">
    <name type="scientific">Helicobacter cinaedi</name>
    <dbReference type="NCBI Taxonomy" id="213"/>
    <lineage>
        <taxon>Bacteria</taxon>
        <taxon>Pseudomonadati</taxon>
        <taxon>Campylobacterota</taxon>
        <taxon>Epsilonproteobacteria</taxon>
        <taxon>Campylobacterales</taxon>
        <taxon>Helicobacteraceae</taxon>
        <taxon>Helicobacter</taxon>
    </lineage>
</organism>
<protein>
    <submittedName>
        <fullName evidence="2">Uncharacterized protein</fullName>
    </submittedName>
</protein>
<name>A0A377JP02_9HELI</name>
<evidence type="ECO:0000256" key="1">
    <source>
        <dbReference type="SAM" id="SignalP"/>
    </source>
</evidence>
<keyword evidence="1" id="KW-0732">Signal</keyword>
<evidence type="ECO:0000313" key="2">
    <source>
        <dbReference type="EMBL" id="STP09476.1"/>
    </source>
</evidence>
<proteinExistence type="predicted"/>
<dbReference type="RefSeq" id="WP_115026166.1">
    <property type="nucleotide sequence ID" value="NZ_UGHZ01000001.1"/>
</dbReference>
<dbReference type="AlphaFoldDB" id="A0A377JP02"/>
<reference evidence="2 3" key="1">
    <citation type="submission" date="2018-06" db="EMBL/GenBank/DDBJ databases">
        <authorList>
            <consortium name="Pathogen Informatics"/>
            <person name="Doyle S."/>
        </authorList>
    </citation>
    <scope>NUCLEOTIDE SEQUENCE [LARGE SCALE GENOMIC DNA]</scope>
    <source>
        <strain evidence="2 3">NCTC12221</strain>
    </source>
</reference>
<feature type="chain" id="PRO_5017069410" evidence="1">
    <location>
        <begin position="34"/>
        <end position="178"/>
    </location>
</feature>